<evidence type="ECO:0000256" key="4">
    <source>
        <dbReference type="ARBA" id="ARBA00019459"/>
    </source>
</evidence>
<dbReference type="RefSeq" id="WP_009537122.1">
    <property type="nucleotide sequence ID" value="NZ_JH414505.1"/>
</dbReference>
<evidence type="ECO:0000256" key="8">
    <source>
        <dbReference type="ARBA" id="ARBA00023798"/>
    </source>
</evidence>
<evidence type="ECO:0000256" key="6">
    <source>
        <dbReference type="ARBA" id="ARBA00022840"/>
    </source>
</evidence>
<dbReference type="GO" id="GO:0005886">
    <property type="term" value="C:plasma membrane"/>
    <property type="evidence" value="ECO:0007669"/>
    <property type="project" value="UniProtKB-SubCell"/>
</dbReference>
<evidence type="ECO:0000313" key="11">
    <source>
        <dbReference type="EMBL" id="EHL09298.1"/>
    </source>
</evidence>
<dbReference type="SMART" id="SM00382">
    <property type="entry name" value="AAA"/>
    <property type="match status" value="2"/>
</dbReference>
<dbReference type="CDD" id="cd03216">
    <property type="entry name" value="ABC_Carb_Monos_I"/>
    <property type="match status" value="1"/>
</dbReference>
<evidence type="ECO:0000256" key="9">
    <source>
        <dbReference type="ARBA" id="ARBA00034076"/>
    </source>
</evidence>
<organism evidence="11 12">
    <name type="scientific">Oribacterium asaccharolyticum ACB7</name>
    <dbReference type="NCBI Taxonomy" id="796944"/>
    <lineage>
        <taxon>Bacteria</taxon>
        <taxon>Bacillati</taxon>
        <taxon>Bacillota</taxon>
        <taxon>Clostridia</taxon>
        <taxon>Lachnospirales</taxon>
        <taxon>Lachnospiraceae</taxon>
        <taxon>Oribacterium</taxon>
    </lineage>
</organism>
<evidence type="ECO:0000256" key="2">
    <source>
        <dbReference type="ARBA" id="ARBA00009404"/>
    </source>
</evidence>
<dbReference type="AlphaFoldDB" id="G9WWW5"/>
<keyword evidence="6" id="KW-0067">ATP-binding</keyword>
<evidence type="ECO:0000256" key="3">
    <source>
        <dbReference type="ARBA" id="ARBA00011262"/>
    </source>
</evidence>
<dbReference type="InterPro" id="IPR017871">
    <property type="entry name" value="ABC_transporter-like_CS"/>
</dbReference>
<accession>G9WWW5</accession>
<dbReference type="EC" id="7.6.2.13" evidence="8"/>
<dbReference type="SUPFAM" id="SSF52540">
    <property type="entry name" value="P-loop containing nucleoside triphosphate hydrolases"/>
    <property type="match status" value="2"/>
</dbReference>
<proteinExistence type="inferred from homology"/>
<dbReference type="PATRIC" id="fig|796944.3.peg.2084"/>
<dbReference type="PROSITE" id="PS00211">
    <property type="entry name" value="ABC_TRANSPORTER_1"/>
    <property type="match status" value="1"/>
</dbReference>
<dbReference type="InterPro" id="IPR027417">
    <property type="entry name" value="P-loop_NTPase"/>
</dbReference>
<dbReference type="CDD" id="cd03215">
    <property type="entry name" value="ABC_Carb_Monos_II"/>
    <property type="match status" value="1"/>
</dbReference>
<dbReference type="GO" id="GO:0016887">
    <property type="term" value="F:ATP hydrolysis activity"/>
    <property type="evidence" value="ECO:0007669"/>
    <property type="project" value="InterPro"/>
</dbReference>
<comment type="function">
    <text evidence="7">Part of the ABC transporter complex LsrABCD involved in autoinducer 2 (AI-2) import. Responsible for energy coupling to the transport system.</text>
</comment>
<comment type="similarity">
    <text evidence="2">Belongs to the ABC transporter superfamily. AI-2 autoinducer porter (TC 3.A.1.2.8) family.</text>
</comment>
<evidence type="ECO:0000256" key="5">
    <source>
        <dbReference type="ARBA" id="ARBA00022741"/>
    </source>
</evidence>
<evidence type="ECO:0000313" key="12">
    <source>
        <dbReference type="Proteomes" id="UP000003527"/>
    </source>
</evidence>
<dbReference type="PANTHER" id="PTHR43790">
    <property type="entry name" value="CARBOHYDRATE TRANSPORT ATP-BINDING PROTEIN MG119-RELATED"/>
    <property type="match status" value="1"/>
</dbReference>
<keyword evidence="12" id="KW-1185">Reference proteome</keyword>
<dbReference type="Gene3D" id="3.40.50.300">
    <property type="entry name" value="P-loop containing nucleotide triphosphate hydrolases"/>
    <property type="match status" value="2"/>
</dbReference>
<dbReference type="InterPro" id="IPR050107">
    <property type="entry name" value="ABC_carbohydrate_import_ATPase"/>
</dbReference>
<sequence length="519" mass="56889">MKETTAMDHEKDQAVPGLSNSLLSVKGICKTFGSNAVLKGIDLDLRSGEVIALIGGNGAGKSTLMKIIMGIYQADSGEIYVAGEKTELVNPSVALSKGIYMVPQEPMLFPNMTVEENVLMGFSESSSELKKRLSEKVKELNWNVNLQRKASTLSIAEQQLVEILRGMMREARILILDEPTSALTFDEVQSLFKVIRNFGKKGIGIIYITHRLNEVFEITTHVSIMKDGMITVNGPVSDFTKEDLVNGLLPPNLEKKTEERQEEKAFERGNLDPVLVVDNLSGYGFSHINFSLYPGEILGIAGLVGAGRTELVSTIYGRDQVLSGTVKLSGKDITGLSTRKVLEAGINYVPEDRHYQGLFKISSISANTSSALLNGPKLGRFFLNRKKEDEIAKSYADDFRTKIVGLNDEIGSLSGGNQQKVIIARSLSTSPKVVILDEPTRGIDAAARGDVYNIIHRLKRSGVAVLLVSSDMEEIEELADRAIIMFQGRITGTFSREELTQDRLTSASFGFKGEKEVSE</sequence>
<comment type="catalytic activity">
    <reaction evidence="9">
        <text>ATP + H2O + (2R,4S)-2-methyl-2,3,3,4-tetrahydroxytetrahydrofuran-[AI-2-binding protein]Side 1 = ADP + phosphate + (2R,4S)-2-methyl-2,3,3,4-tetrahydroxytetrahydrofuranSide 2 + [AI-2-binding protein]Side 1.</text>
        <dbReference type="EC" id="7.6.2.13"/>
    </reaction>
</comment>
<protein>
    <recommendedName>
        <fullName evidence="4">Autoinducer 2 import ATP-binding protein LsrA</fullName>
        <ecNumber evidence="8">7.6.2.13</ecNumber>
    </recommendedName>
</protein>
<evidence type="ECO:0000256" key="1">
    <source>
        <dbReference type="ARBA" id="ARBA00004417"/>
    </source>
</evidence>
<dbReference type="InterPro" id="IPR003439">
    <property type="entry name" value="ABC_transporter-like_ATP-bd"/>
</dbReference>
<feature type="domain" description="ABC transporter" evidence="10">
    <location>
        <begin position="23"/>
        <end position="252"/>
    </location>
</feature>
<dbReference type="Proteomes" id="UP000003527">
    <property type="component" value="Unassembled WGS sequence"/>
</dbReference>
<evidence type="ECO:0000256" key="7">
    <source>
        <dbReference type="ARBA" id="ARBA00023747"/>
    </source>
</evidence>
<dbReference type="InterPro" id="IPR003593">
    <property type="entry name" value="AAA+_ATPase"/>
</dbReference>
<dbReference type="HOGENOM" id="CLU_000604_92_1_9"/>
<keyword evidence="5" id="KW-0547">Nucleotide-binding</keyword>
<comment type="subcellular location">
    <subcellularLocation>
        <location evidence="1">Cell inner membrane</location>
        <topology evidence="1">Peripheral membrane protein</topology>
    </subcellularLocation>
</comment>
<comment type="caution">
    <text evidence="11">The sequence shown here is derived from an EMBL/GenBank/DDBJ whole genome shotgun (WGS) entry which is preliminary data.</text>
</comment>
<dbReference type="GO" id="GO:0005524">
    <property type="term" value="F:ATP binding"/>
    <property type="evidence" value="ECO:0007669"/>
    <property type="project" value="UniProtKB-KW"/>
</dbReference>
<comment type="subunit">
    <text evidence="3">The complex is composed of two ATP-binding proteins (LsrA), two transmembrane proteins (LsrC and LsrD) and a solute-binding protein (LsrB).</text>
</comment>
<dbReference type="EMBL" id="AFZD01000021">
    <property type="protein sequence ID" value="EHL09298.1"/>
    <property type="molecule type" value="Genomic_DNA"/>
</dbReference>
<dbReference type="PANTHER" id="PTHR43790:SF2">
    <property type="entry name" value="AUTOINDUCER 2 IMPORT ATP-BINDING PROTEIN LSRA"/>
    <property type="match status" value="1"/>
</dbReference>
<reference evidence="11 12" key="1">
    <citation type="submission" date="2011-08" db="EMBL/GenBank/DDBJ databases">
        <title>The Genome Sequence of Oribacterium sp. ACB7.</title>
        <authorList>
            <consortium name="The Broad Institute Genome Sequencing Platform"/>
            <person name="Earl A."/>
            <person name="Ward D."/>
            <person name="Feldgarden M."/>
            <person name="Gevers D."/>
            <person name="Sizova M."/>
            <person name="Hazen A."/>
            <person name="Epstein S."/>
            <person name="Young S.K."/>
            <person name="Zeng Q."/>
            <person name="Gargeya S."/>
            <person name="Fitzgerald M."/>
            <person name="Haas B."/>
            <person name="Abouelleil A."/>
            <person name="Alvarado L."/>
            <person name="Arachchi H.M."/>
            <person name="Berlin A."/>
            <person name="Brown A."/>
            <person name="Chapman S.B."/>
            <person name="Chen Z."/>
            <person name="Dunbar C."/>
            <person name="Freedman E."/>
            <person name="Gearin G."/>
            <person name="Gellesch M."/>
            <person name="Goldberg J."/>
            <person name="Griggs A."/>
            <person name="Gujja S."/>
            <person name="Heiman D."/>
            <person name="Howarth C."/>
            <person name="Larson L."/>
            <person name="Lui A."/>
            <person name="MacDonald P.J.P."/>
            <person name="Montmayeur A."/>
            <person name="Murphy C."/>
            <person name="Neiman D."/>
            <person name="Pearson M."/>
            <person name="Priest M."/>
            <person name="Roberts A."/>
            <person name="Saif S."/>
            <person name="Shea T."/>
            <person name="Shenoy N."/>
            <person name="Sisk P."/>
            <person name="Stolte C."/>
            <person name="Sykes S."/>
            <person name="Wortman J."/>
            <person name="Nusbaum C."/>
            <person name="Birren B."/>
        </authorList>
    </citation>
    <scope>NUCLEOTIDE SEQUENCE [LARGE SCALE GENOMIC DNA]</scope>
    <source>
        <strain evidence="11 12">ACB7</strain>
    </source>
</reference>
<dbReference type="Pfam" id="PF00005">
    <property type="entry name" value="ABC_tran"/>
    <property type="match status" value="2"/>
</dbReference>
<name>G9WWW5_9FIRM</name>
<dbReference type="PROSITE" id="PS50893">
    <property type="entry name" value="ABC_TRANSPORTER_2"/>
    <property type="match status" value="2"/>
</dbReference>
<evidence type="ECO:0000259" key="10">
    <source>
        <dbReference type="PROSITE" id="PS50893"/>
    </source>
</evidence>
<feature type="domain" description="ABC transporter" evidence="10">
    <location>
        <begin position="269"/>
        <end position="512"/>
    </location>
</feature>
<gene>
    <name evidence="11" type="ORF">HMPREF9624_01339</name>
</gene>